<keyword evidence="4" id="KW-0238">DNA-binding</keyword>
<feature type="region of interest" description="Disordered" evidence="7">
    <location>
        <begin position="138"/>
        <end position="183"/>
    </location>
</feature>
<evidence type="ECO:0000256" key="1">
    <source>
        <dbReference type="ARBA" id="ARBA00004123"/>
    </source>
</evidence>
<dbReference type="InterPro" id="IPR009044">
    <property type="entry name" value="ssDNA-bd_transcriptional_reg"/>
</dbReference>
<evidence type="ECO:0000256" key="7">
    <source>
        <dbReference type="SAM" id="MobiDB-lite"/>
    </source>
</evidence>
<reference evidence="9" key="1">
    <citation type="submission" date="2020-01" db="EMBL/GenBank/DDBJ databases">
        <authorList>
            <consortium name="DOE Joint Genome Institute"/>
            <person name="Haridas S."/>
            <person name="Albert R."/>
            <person name="Binder M."/>
            <person name="Bloem J."/>
            <person name="Labutti K."/>
            <person name="Salamov A."/>
            <person name="Andreopoulos B."/>
            <person name="Baker S.E."/>
            <person name="Barry K."/>
            <person name="Bills G."/>
            <person name="Bluhm B.H."/>
            <person name="Cannon C."/>
            <person name="Castanera R."/>
            <person name="Culley D.E."/>
            <person name="Daum C."/>
            <person name="Ezra D."/>
            <person name="Gonzalez J.B."/>
            <person name="Henrissat B."/>
            <person name="Kuo A."/>
            <person name="Liang C."/>
            <person name="Lipzen A."/>
            <person name="Lutzoni F."/>
            <person name="Magnuson J."/>
            <person name="Mondo S."/>
            <person name="Nolan M."/>
            <person name="Ohm R."/>
            <person name="Pangilinan J."/>
            <person name="Park H.-J."/>
            <person name="Ramirez L."/>
            <person name="Alfaro M."/>
            <person name="Sun H."/>
            <person name="Tritt A."/>
            <person name="Yoshinaga Y."/>
            <person name="Zwiers L.-H."/>
            <person name="Turgeon B.G."/>
            <person name="Goodwin S.B."/>
            <person name="Spatafora J.W."/>
            <person name="Crous P.W."/>
            <person name="Grigoriev I.V."/>
        </authorList>
    </citation>
    <scope>NUCLEOTIDE SEQUENCE</scope>
    <source>
        <strain evidence="9">CBS 394.84</strain>
    </source>
</reference>
<evidence type="ECO:0000256" key="5">
    <source>
        <dbReference type="ARBA" id="ARBA00023163"/>
    </source>
</evidence>
<evidence type="ECO:0000256" key="3">
    <source>
        <dbReference type="ARBA" id="ARBA00023015"/>
    </source>
</evidence>
<feature type="compositionally biased region" description="Basic and acidic residues" evidence="7">
    <location>
        <begin position="143"/>
        <end position="153"/>
    </location>
</feature>
<dbReference type="PANTHER" id="PTHR13215">
    <property type="entry name" value="RNA POLYMERASE II TRANSCRIPTIONAL COACTIVATOR"/>
    <property type="match status" value="1"/>
</dbReference>
<protein>
    <submittedName>
        <fullName evidence="9">PC4-domain-containing protein</fullName>
    </submittedName>
</protein>
<comment type="caution">
    <text evidence="9">The sequence shown here is derived from an EMBL/GenBank/DDBJ whole genome shotgun (WGS) entry which is preliminary data.</text>
</comment>
<feature type="domain" description="Transcriptional coactivator p15 (PC4) C-terminal" evidence="8">
    <location>
        <begin position="68"/>
        <end position="118"/>
    </location>
</feature>
<dbReference type="OrthoDB" id="2505440at2759"/>
<evidence type="ECO:0000313" key="10">
    <source>
        <dbReference type="Proteomes" id="UP000800039"/>
    </source>
</evidence>
<evidence type="ECO:0000313" key="9">
    <source>
        <dbReference type="EMBL" id="KAF1848652.1"/>
    </source>
</evidence>
<feature type="compositionally biased region" description="Gly residues" evidence="7">
    <location>
        <begin position="1"/>
        <end position="17"/>
    </location>
</feature>
<evidence type="ECO:0000256" key="6">
    <source>
        <dbReference type="ARBA" id="ARBA00023242"/>
    </source>
</evidence>
<gene>
    <name evidence="9" type="ORF">K460DRAFT_335008</name>
</gene>
<dbReference type="InterPro" id="IPR003173">
    <property type="entry name" value="PC4_C"/>
</dbReference>
<proteinExistence type="inferred from homology"/>
<keyword evidence="5" id="KW-0804">Transcription</keyword>
<sequence>MAGFKRGGFRGGGGGTFKGYAKKRSEPDDGDSAPRSSKKAKGDDEEESVAVVPKLEIDDDGNQFIGLNASGKRRVTVSEYNKKTLVNIREYWVSDSGELKPGKKGISLTVDQYNTLLAAAPLLESILAQKDIEVVRPAYDADTSAKPETPKADGEDDEESGVRKEESEEQVQKVDDDDDDEEE</sequence>
<dbReference type="SUPFAM" id="SSF54447">
    <property type="entry name" value="ssDNA-binding transcriptional regulator domain"/>
    <property type="match status" value="1"/>
</dbReference>
<dbReference type="EMBL" id="ML976615">
    <property type="protein sequence ID" value="KAF1848652.1"/>
    <property type="molecule type" value="Genomic_DNA"/>
</dbReference>
<dbReference type="GO" id="GO:0003677">
    <property type="term" value="F:DNA binding"/>
    <property type="evidence" value="ECO:0007669"/>
    <property type="project" value="UniProtKB-KW"/>
</dbReference>
<evidence type="ECO:0000259" key="8">
    <source>
        <dbReference type="Pfam" id="PF02229"/>
    </source>
</evidence>
<dbReference type="Pfam" id="PF02229">
    <property type="entry name" value="PC4"/>
    <property type="match status" value="1"/>
</dbReference>
<evidence type="ECO:0000256" key="4">
    <source>
        <dbReference type="ARBA" id="ARBA00023125"/>
    </source>
</evidence>
<keyword evidence="3" id="KW-0805">Transcription regulation</keyword>
<dbReference type="GO" id="GO:0060261">
    <property type="term" value="P:positive regulation of transcription initiation by RNA polymerase II"/>
    <property type="evidence" value="ECO:0007669"/>
    <property type="project" value="InterPro"/>
</dbReference>
<comment type="similarity">
    <text evidence="2">Belongs to the transcriptional coactivator PC4 family.</text>
</comment>
<dbReference type="AlphaFoldDB" id="A0A9P4GNX7"/>
<name>A0A9P4GNX7_9PLEO</name>
<comment type="subcellular location">
    <subcellularLocation>
        <location evidence="1">Nucleus</location>
    </subcellularLocation>
</comment>
<keyword evidence="10" id="KW-1185">Reference proteome</keyword>
<dbReference type="Proteomes" id="UP000800039">
    <property type="component" value="Unassembled WGS sequence"/>
</dbReference>
<feature type="region of interest" description="Disordered" evidence="7">
    <location>
        <begin position="1"/>
        <end position="51"/>
    </location>
</feature>
<dbReference type="InterPro" id="IPR045125">
    <property type="entry name" value="Sub1/Tcp4-like"/>
</dbReference>
<dbReference type="GO" id="GO:0003713">
    <property type="term" value="F:transcription coactivator activity"/>
    <property type="evidence" value="ECO:0007669"/>
    <property type="project" value="InterPro"/>
</dbReference>
<dbReference type="GO" id="GO:0005634">
    <property type="term" value="C:nucleus"/>
    <property type="evidence" value="ECO:0007669"/>
    <property type="project" value="UniProtKB-SubCell"/>
</dbReference>
<organism evidence="9 10">
    <name type="scientific">Cucurbitaria berberidis CBS 394.84</name>
    <dbReference type="NCBI Taxonomy" id="1168544"/>
    <lineage>
        <taxon>Eukaryota</taxon>
        <taxon>Fungi</taxon>
        <taxon>Dikarya</taxon>
        <taxon>Ascomycota</taxon>
        <taxon>Pezizomycotina</taxon>
        <taxon>Dothideomycetes</taxon>
        <taxon>Pleosporomycetidae</taxon>
        <taxon>Pleosporales</taxon>
        <taxon>Pleosporineae</taxon>
        <taxon>Cucurbitariaceae</taxon>
        <taxon>Cucurbitaria</taxon>
    </lineage>
</organism>
<evidence type="ECO:0000256" key="2">
    <source>
        <dbReference type="ARBA" id="ARBA00009001"/>
    </source>
</evidence>
<dbReference type="GeneID" id="63848185"/>
<keyword evidence="6" id="KW-0539">Nucleus</keyword>
<dbReference type="RefSeq" id="XP_040791215.1">
    <property type="nucleotide sequence ID" value="XM_040930933.1"/>
</dbReference>
<feature type="compositionally biased region" description="Basic and acidic residues" evidence="7">
    <location>
        <begin position="160"/>
        <end position="174"/>
    </location>
</feature>
<accession>A0A9P4GNX7</accession>
<dbReference type="Gene3D" id="2.30.31.10">
    <property type="entry name" value="Transcriptional Coactivator Pc4, Chain A"/>
    <property type="match status" value="1"/>
</dbReference>